<name>A0A914PYB4_9BILA</name>
<sequence length="92" mass="10174">MIITCNIKPCAKWTVGPWLPCPATCGIHHLQQRSVTCTPTEGASSKSIEETDCDIETQPQAVRNCGLPACPKEPEIVLGKWITDEWQEVCFC</sequence>
<protein>
    <submittedName>
        <fullName evidence="2">Uncharacterized protein</fullName>
    </submittedName>
</protein>
<dbReference type="InterPro" id="IPR000884">
    <property type="entry name" value="TSP1_rpt"/>
</dbReference>
<dbReference type="Pfam" id="PF19030">
    <property type="entry name" value="TSP1_ADAMTS"/>
    <property type="match status" value="1"/>
</dbReference>
<dbReference type="Gene3D" id="2.20.100.10">
    <property type="entry name" value="Thrombospondin type-1 (TSP1) repeat"/>
    <property type="match status" value="1"/>
</dbReference>
<organism evidence="1 2">
    <name type="scientific">Panagrolaimus davidi</name>
    <dbReference type="NCBI Taxonomy" id="227884"/>
    <lineage>
        <taxon>Eukaryota</taxon>
        <taxon>Metazoa</taxon>
        <taxon>Ecdysozoa</taxon>
        <taxon>Nematoda</taxon>
        <taxon>Chromadorea</taxon>
        <taxon>Rhabditida</taxon>
        <taxon>Tylenchina</taxon>
        <taxon>Panagrolaimomorpha</taxon>
        <taxon>Panagrolaimoidea</taxon>
        <taxon>Panagrolaimidae</taxon>
        <taxon>Panagrolaimus</taxon>
    </lineage>
</organism>
<proteinExistence type="predicted"/>
<dbReference type="SUPFAM" id="SSF82895">
    <property type="entry name" value="TSP-1 type 1 repeat"/>
    <property type="match status" value="1"/>
</dbReference>
<evidence type="ECO:0000313" key="1">
    <source>
        <dbReference type="Proteomes" id="UP000887578"/>
    </source>
</evidence>
<dbReference type="PROSITE" id="PS50092">
    <property type="entry name" value="TSP1"/>
    <property type="match status" value="1"/>
</dbReference>
<reference evidence="2" key="1">
    <citation type="submission" date="2022-11" db="UniProtKB">
        <authorList>
            <consortium name="WormBaseParasite"/>
        </authorList>
    </citation>
    <scope>IDENTIFICATION</scope>
</reference>
<keyword evidence="1" id="KW-1185">Reference proteome</keyword>
<dbReference type="AlphaFoldDB" id="A0A914PYB4"/>
<dbReference type="Proteomes" id="UP000887578">
    <property type="component" value="Unplaced"/>
</dbReference>
<dbReference type="InterPro" id="IPR036383">
    <property type="entry name" value="TSP1_rpt_sf"/>
</dbReference>
<evidence type="ECO:0000313" key="2">
    <source>
        <dbReference type="WBParaSite" id="PDA_v2.g21428.t1"/>
    </source>
</evidence>
<accession>A0A914PYB4</accession>
<dbReference type="WBParaSite" id="PDA_v2.g21428.t1">
    <property type="protein sequence ID" value="PDA_v2.g21428.t1"/>
    <property type="gene ID" value="PDA_v2.g21428"/>
</dbReference>